<evidence type="ECO:0000256" key="1">
    <source>
        <dbReference type="SAM" id="Phobius"/>
    </source>
</evidence>
<dbReference type="Proteomes" id="UP001175271">
    <property type="component" value="Unassembled WGS sequence"/>
</dbReference>
<evidence type="ECO:0000313" key="3">
    <source>
        <dbReference type="Proteomes" id="UP001175271"/>
    </source>
</evidence>
<dbReference type="AlphaFoldDB" id="A0AA39LH88"/>
<sequence length="93" mass="10305">MTNVAWGPCDSSLDTSRRLPTPLSVDTSFGSIRRPSMAKLQMIDENEQTIVFNENGENEVVMEQPSLLVKITVCILATIAIVICLGMLFIKFD</sequence>
<feature type="transmembrane region" description="Helical" evidence="1">
    <location>
        <begin position="67"/>
        <end position="90"/>
    </location>
</feature>
<name>A0AA39LH88_9BILA</name>
<comment type="caution">
    <text evidence="2">The sequence shown here is derived from an EMBL/GenBank/DDBJ whole genome shotgun (WGS) entry which is preliminary data.</text>
</comment>
<proteinExistence type="predicted"/>
<evidence type="ECO:0000313" key="2">
    <source>
        <dbReference type="EMBL" id="KAK0397009.1"/>
    </source>
</evidence>
<reference evidence="2" key="1">
    <citation type="submission" date="2023-06" db="EMBL/GenBank/DDBJ databases">
        <title>Genomic analysis of the entomopathogenic nematode Steinernema hermaphroditum.</title>
        <authorList>
            <person name="Schwarz E.M."/>
            <person name="Heppert J.K."/>
            <person name="Baniya A."/>
            <person name="Schwartz H.T."/>
            <person name="Tan C.-H."/>
            <person name="Antoshechkin I."/>
            <person name="Sternberg P.W."/>
            <person name="Goodrich-Blair H."/>
            <person name="Dillman A.R."/>
        </authorList>
    </citation>
    <scope>NUCLEOTIDE SEQUENCE</scope>
    <source>
        <strain evidence="2">PS9179</strain>
        <tissue evidence="2">Whole animal</tissue>
    </source>
</reference>
<organism evidence="2 3">
    <name type="scientific">Steinernema hermaphroditum</name>
    <dbReference type="NCBI Taxonomy" id="289476"/>
    <lineage>
        <taxon>Eukaryota</taxon>
        <taxon>Metazoa</taxon>
        <taxon>Ecdysozoa</taxon>
        <taxon>Nematoda</taxon>
        <taxon>Chromadorea</taxon>
        <taxon>Rhabditida</taxon>
        <taxon>Tylenchina</taxon>
        <taxon>Panagrolaimomorpha</taxon>
        <taxon>Strongyloidoidea</taxon>
        <taxon>Steinernematidae</taxon>
        <taxon>Steinernema</taxon>
    </lineage>
</organism>
<keyword evidence="1" id="KW-0812">Transmembrane</keyword>
<accession>A0AA39LH88</accession>
<gene>
    <name evidence="2" type="ORF">QR680_001940</name>
</gene>
<keyword evidence="1" id="KW-1133">Transmembrane helix</keyword>
<keyword evidence="3" id="KW-1185">Reference proteome</keyword>
<keyword evidence="1" id="KW-0472">Membrane</keyword>
<protein>
    <submittedName>
        <fullName evidence="2">Uncharacterized protein</fullName>
    </submittedName>
</protein>
<dbReference type="EMBL" id="JAUCMV010000005">
    <property type="protein sequence ID" value="KAK0397009.1"/>
    <property type="molecule type" value="Genomic_DNA"/>
</dbReference>